<evidence type="ECO:0000313" key="4">
    <source>
        <dbReference type="Proteomes" id="UP000184128"/>
    </source>
</evidence>
<keyword evidence="1" id="KW-1133">Transmembrane helix</keyword>
<dbReference type="InterPro" id="IPR006976">
    <property type="entry name" value="VanZ-like"/>
</dbReference>
<evidence type="ECO:0000313" key="3">
    <source>
        <dbReference type="EMBL" id="SHE66714.1"/>
    </source>
</evidence>
<keyword evidence="4" id="KW-1185">Reference proteome</keyword>
<feature type="transmembrane region" description="Helical" evidence="1">
    <location>
        <begin position="12"/>
        <end position="33"/>
    </location>
</feature>
<sequence length="170" mass="19165">MKTSNETQKKITKILFIVYLLVLIWIILFKMSFSIQDLPRFRGINLIPFKGTAIVNNTLDYSEILNNILIFVPFGLYLSMLKPHETFLKKITPIAIVSLLFESIQYIFAIGGTDITDFIGNTLGGIIGITIYFIARKVLKKQTIKIINILATIGTFGILALLLILILTNL</sequence>
<dbReference type="PANTHER" id="PTHR36834">
    <property type="entry name" value="MEMBRANE PROTEIN-RELATED"/>
    <property type="match status" value="1"/>
</dbReference>
<protein>
    <submittedName>
        <fullName evidence="3">Glycopeptide antibiotics resistance protein</fullName>
    </submittedName>
</protein>
<feature type="domain" description="VanZ-like" evidence="2">
    <location>
        <begin position="16"/>
        <end position="135"/>
    </location>
</feature>
<reference evidence="3 4" key="1">
    <citation type="submission" date="2016-11" db="EMBL/GenBank/DDBJ databases">
        <authorList>
            <person name="Jaros S."/>
            <person name="Januszkiewicz K."/>
            <person name="Wedrychowicz H."/>
        </authorList>
    </citation>
    <scope>NUCLEOTIDE SEQUENCE [LARGE SCALE GENOMIC DNA]</scope>
    <source>
        <strain evidence="3 4">DSM 15692</strain>
    </source>
</reference>
<feature type="transmembrane region" description="Helical" evidence="1">
    <location>
        <begin position="64"/>
        <end position="81"/>
    </location>
</feature>
<dbReference type="Pfam" id="PF04892">
    <property type="entry name" value="VanZ"/>
    <property type="match status" value="1"/>
</dbReference>
<keyword evidence="1" id="KW-0472">Membrane</keyword>
<dbReference type="EMBL" id="FQUF01000011">
    <property type="protein sequence ID" value="SHE66714.1"/>
    <property type="molecule type" value="Genomic_DNA"/>
</dbReference>
<feature type="transmembrane region" description="Helical" evidence="1">
    <location>
        <begin position="118"/>
        <end position="135"/>
    </location>
</feature>
<name>A0A1M4VCJ2_9LACT</name>
<dbReference type="RefSeq" id="WP_073296988.1">
    <property type="nucleotide sequence ID" value="NZ_FQUF01000011.1"/>
</dbReference>
<dbReference type="STRING" id="1121025.SAMN02745249_00880"/>
<keyword evidence="1" id="KW-0812">Transmembrane</keyword>
<gene>
    <name evidence="3" type="ORF">SAMN02745249_00880</name>
</gene>
<accession>A0A1M4VCJ2</accession>
<evidence type="ECO:0000259" key="2">
    <source>
        <dbReference type="Pfam" id="PF04892"/>
    </source>
</evidence>
<evidence type="ECO:0000256" key="1">
    <source>
        <dbReference type="SAM" id="Phobius"/>
    </source>
</evidence>
<organism evidence="3 4">
    <name type="scientific">Atopostipes suicloacalis DSM 15692</name>
    <dbReference type="NCBI Taxonomy" id="1121025"/>
    <lineage>
        <taxon>Bacteria</taxon>
        <taxon>Bacillati</taxon>
        <taxon>Bacillota</taxon>
        <taxon>Bacilli</taxon>
        <taxon>Lactobacillales</taxon>
        <taxon>Carnobacteriaceae</taxon>
        <taxon>Atopostipes</taxon>
    </lineage>
</organism>
<dbReference type="Proteomes" id="UP000184128">
    <property type="component" value="Unassembled WGS sequence"/>
</dbReference>
<dbReference type="AlphaFoldDB" id="A0A1M4VCJ2"/>
<dbReference type="InterPro" id="IPR053150">
    <property type="entry name" value="Teicoplanin_resist-assoc"/>
</dbReference>
<feature type="transmembrane region" description="Helical" evidence="1">
    <location>
        <begin position="147"/>
        <end position="167"/>
    </location>
</feature>
<feature type="transmembrane region" description="Helical" evidence="1">
    <location>
        <begin position="93"/>
        <end position="112"/>
    </location>
</feature>
<dbReference type="PANTHER" id="PTHR36834:SF2">
    <property type="entry name" value="MEMBRANE PROTEIN"/>
    <property type="match status" value="1"/>
</dbReference>
<proteinExistence type="predicted"/>